<feature type="compositionally biased region" description="Low complexity" evidence="1">
    <location>
        <begin position="15"/>
        <end position="29"/>
    </location>
</feature>
<accession>A0A8H6WN85</accession>
<feature type="compositionally biased region" description="Acidic residues" evidence="1">
    <location>
        <begin position="272"/>
        <end position="283"/>
    </location>
</feature>
<feature type="region of interest" description="Disordered" evidence="1">
    <location>
        <begin position="131"/>
        <end position="158"/>
    </location>
</feature>
<evidence type="ECO:0000313" key="3">
    <source>
        <dbReference type="Proteomes" id="UP000613580"/>
    </source>
</evidence>
<dbReference type="Proteomes" id="UP000613580">
    <property type="component" value="Unassembled WGS sequence"/>
</dbReference>
<evidence type="ECO:0000313" key="2">
    <source>
        <dbReference type="EMBL" id="KAF7318534.1"/>
    </source>
</evidence>
<feature type="region of interest" description="Disordered" evidence="1">
    <location>
        <begin position="1"/>
        <end position="109"/>
    </location>
</feature>
<evidence type="ECO:0000256" key="1">
    <source>
        <dbReference type="SAM" id="MobiDB-lite"/>
    </source>
</evidence>
<protein>
    <submittedName>
        <fullName evidence="2">Uncharacterized protein</fullName>
    </submittedName>
</protein>
<feature type="compositionally biased region" description="Pro residues" evidence="1">
    <location>
        <begin position="230"/>
        <end position="243"/>
    </location>
</feature>
<proteinExistence type="predicted"/>
<dbReference type="EMBL" id="JACAZE010000004">
    <property type="protein sequence ID" value="KAF7318534.1"/>
    <property type="molecule type" value="Genomic_DNA"/>
</dbReference>
<organism evidence="2 3">
    <name type="scientific">Mycena chlorophos</name>
    <name type="common">Agaric fungus</name>
    <name type="synonym">Agaricus chlorophos</name>
    <dbReference type="NCBI Taxonomy" id="658473"/>
    <lineage>
        <taxon>Eukaryota</taxon>
        <taxon>Fungi</taxon>
        <taxon>Dikarya</taxon>
        <taxon>Basidiomycota</taxon>
        <taxon>Agaricomycotina</taxon>
        <taxon>Agaricomycetes</taxon>
        <taxon>Agaricomycetidae</taxon>
        <taxon>Agaricales</taxon>
        <taxon>Marasmiineae</taxon>
        <taxon>Mycenaceae</taxon>
        <taxon>Mycena</taxon>
    </lineage>
</organism>
<feature type="compositionally biased region" description="Polar residues" evidence="1">
    <location>
        <begin position="1"/>
        <end position="14"/>
    </location>
</feature>
<keyword evidence="3" id="KW-1185">Reference proteome</keyword>
<feature type="region of interest" description="Disordered" evidence="1">
    <location>
        <begin position="190"/>
        <end position="283"/>
    </location>
</feature>
<reference evidence="2" key="1">
    <citation type="submission" date="2020-05" db="EMBL/GenBank/DDBJ databases">
        <title>Mycena genomes resolve the evolution of fungal bioluminescence.</title>
        <authorList>
            <person name="Tsai I.J."/>
        </authorList>
    </citation>
    <scope>NUCLEOTIDE SEQUENCE</scope>
    <source>
        <strain evidence="2">110903Hualien_Pintung</strain>
    </source>
</reference>
<name>A0A8H6WN85_MYCCL</name>
<gene>
    <name evidence="2" type="ORF">HMN09_00363500</name>
</gene>
<sequence>MSGRSSNPSLNLTMRSHSPPSTSSRTPDPYAKMGAPLSRVPCRSPSPPTSPSSFVFSVAPDANASESSLESASTPSGSVSPATPRTPSSTKSGVRAERKKKSKGSKAVDIAMRGVSTMLLIPMPFLESVRDRAQGKGKRRADDAGDDEVRLGAAGSADQVDVVLGSGNGYMAYADDEEAESNTVHRLLSLRPSLTSAPKKAEVKKAHRKHNSLALPHVDVPSPISTSPRPSSPLDPRPTPPPSACRSVRFSLEAPPTGKRRTDRFEVPEGRGEDEEPAWSDFM</sequence>
<feature type="compositionally biased region" description="Polar residues" evidence="1">
    <location>
        <begin position="79"/>
        <end position="92"/>
    </location>
</feature>
<comment type="caution">
    <text evidence="2">The sequence shown here is derived from an EMBL/GenBank/DDBJ whole genome shotgun (WGS) entry which is preliminary data.</text>
</comment>
<dbReference type="AlphaFoldDB" id="A0A8H6WN85"/>
<feature type="compositionally biased region" description="Basic and acidic residues" evidence="1">
    <location>
        <begin position="131"/>
        <end position="150"/>
    </location>
</feature>
<dbReference type="OrthoDB" id="3067372at2759"/>
<feature type="compositionally biased region" description="Low complexity" evidence="1">
    <location>
        <begin position="51"/>
        <end position="78"/>
    </location>
</feature>